<keyword evidence="1" id="KW-0436">Ligase</keyword>
<accession>A0A5J5AH04</accession>
<dbReference type="Pfam" id="PF01406">
    <property type="entry name" value="tRNA-synt_1e"/>
    <property type="match status" value="2"/>
</dbReference>
<dbReference type="InterPro" id="IPR014729">
    <property type="entry name" value="Rossmann-like_a/b/a_fold"/>
</dbReference>
<name>A0A5J5AH04_9ASTE</name>
<protein>
    <recommendedName>
        <fullName evidence="4">tRNA synthetases class I catalytic domain-containing protein</fullName>
    </recommendedName>
</protein>
<evidence type="ECO:0000313" key="6">
    <source>
        <dbReference type="Proteomes" id="UP000325577"/>
    </source>
</evidence>
<sequence>MAKRQEFVVYNSMTKQKKIFVPKVPCKVDLYVCGVTAYDLSHVGHARAYVAFDVLYRLLVMVVLTQWKKFPYLFIHFRAAKPDLRFLHHENEIAQSCAVCPESNVRYWIHNGIVTENGYQTVPSVGIEVLLDEHTLLISCQLLNLTD</sequence>
<evidence type="ECO:0000256" key="2">
    <source>
        <dbReference type="ARBA" id="ARBA00022741"/>
    </source>
</evidence>
<dbReference type="Gene3D" id="3.40.50.620">
    <property type="entry name" value="HUPs"/>
    <property type="match status" value="2"/>
</dbReference>
<dbReference type="PANTHER" id="PTHR10890">
    <property type="entry name" value="CYSTEINYL-TRNA SYNTHETASE"/>
    <property type="match status" value="1"/>
</dbReference>
<dbReference type="GO" id="GO:0005737">
    <property type="term" value="C:cytoplasm"/>
    <property type="evidence" value="ECO:0007669"/>
    <property type="project" value="TreeGrafter"/>
</dbReference>
<dbReference type="Proteomes" id="UP000325577">
    <property type="component" value="Linkage Group LG20"/>
</dbReference>
<organism evidence="5 6">
    <name type="scientific">Nyssa sinensis</name>
    <dbReference type="NCBI Taxonomy" id="561372"/>
    <lineage>
        <taxon>Eukaryota</taxon>
        <taxon>Viridiplantae</taxon>
        <taxon>Streptophyta</taxon>
        <taxon>Embryophyta</taxon>
        <taxon>Tracheophyta</taxon>
        <taxon>Spermatophyta</taxon>
        <taxon>Magnoliopsida</taxon>
        <taxon>eudicotyledons</taxon>
        <taxon>Gunneridae</taxon>
        <taxon>Pentapetalae</taxon>
        <taxon>asterids</taxon>
        <taxon>Cornales</taxon>
        <taxon>Nyssaceae</taxon>
        <taxon>Nyssa</taxon>
    </lineage>
</organism>
<feature type="domain" description="tRNA synthetases class I catalytic" evidence="4">
    <location>
        <begin position="22"/>
        <end position="61"/>
    </location>
</feature>
<feature type="domain" description="tRNA synthetases class I catalytic" evidence="4">
    <location>
        <begin position="80"/>
        <end position="120"/>
    </location>
</feature>
<evidence type="ECO:0000313" key="5">
    <source>
        <dbReference type="EMBL" id="KAA8529132.1"/>
    </source>
</evidence>
<evidence type="ECO:0000256" key="3">
    <source>
        <dbReference type="ARBA" id="ARBA00022840"/>
    </source>
</evidence>
<dbReference type="GO" id="GO:0006423">
    <property type="term" value="P:cysteinyl-tRNA aminoacylation"/>
    <property type="evidence" value="ECO:0007669"/>
    <property type="project" value="TreeGrafter"/>
</dbReference>
<dbReference type="OrthoDB" id="438179at2759"/>
<keyword evidence="6" id="KW-1185">Reference proteome</keyword>
<dbReference type="GO" id="GO:0005524">
    <property type="term" value="F:ATP binding"/>
    <property type="evidence" value="ECO:0007669"/>
    <property type="project" value="UniProtKB-KW"/>
</dbReference>
<reference evidence="5 6" key="1">
    <citation type="submission" date="2019-09" db="EMBL/GenBank/DDBJ databases">
        <title>A chromosome-level genome assembly of the Chinese tupelo Nyssa sinensis.</title>
        <authorList>
            <person name="Yang X."/>
            <person name="Kang M."/>
            <person name="Yang Y."/>
            <person name="Xiong H."/>
            <person name="Wang M."/>
            <person name="Zhang Z."/>
            <person name="Wang Z."/>
            <person name="Wu H."/>
            <person name="Ma T."/>
            <person name="Liu J."/>
            <person name="Xi Z."/>
        </authorList>
    </citation>
    <scope>NUCLEOTIDE SEQUENCE [LARGE SCALE GENOMIC DNA]</scope>
    <source>
        <strain evidence="5">J267</strain>
        <tissue evidence="5">Leaf</tissue>
    </source>
</reference>
<evidence type="ECO:0000259" key="4">
    <source>
        <dbReference type="Pfam" id="PF01406"/>
    </source>
</evidence>
<keyword evidence="3" id="KW-0067">ATP-binding</keyword>
<evidence type="ECO:0000256" key="1">
    <source>
        <dbReference type="ARBA" id="ARBA00022598"/>
    </source>
</evidence>
<dbReference type="PANTHER" id="PTHR10890:SF26">
    <property type="entry name" value="CYSTEINE--TRNA LIGASE 1, CYTOPLASMIC-RELATED"/>
    <property type="match status" value="1"/>
</dbReference>
<dbReference type="SUPFAM" id="SSF52374">
    <property type="entry name" value="Nucleotidylyl transferase"/>
    <property type="match status" value="2"/>
</dbReference>
<dbReference type="InterPro" id="IPR024909">
    <property type="entry name" value="Cys-tRNA/MSH_ligase"/>
</dbReference>
<dbReference type="AlphaFoldDB" id="A0A5J5AH04"/>
<dbReference type="EMBL" id="CM018044">
    <property type="protein sequence ID" value="KAA8529132.1"/>
    <property type="molecule type" value="Genomic_DNA"/>
</dbReference>
<dbReference type="GO" id="GO:0004817">
    <property type="term" value="F:cysteine-tRNA ligase activity"/>
    <property type="evidence" value="ECO:0007669"/>
    <property type="project" value="TreeGrafter"/>
</dbReference>
<dbReference type="InterPro" id="IPR032678">
    <property type="entry name" value="tRNA-synt_1_cat_dom"/>
</dbReference>
<keyword evidence="2" id="KW-0547">Nucleotide-binding</keyword>
<gene>
    <name evidence="5" type="ORF">F0562_034069</name>
</gene>
<proteinExistence type="predicted"/>